<feature type="signal peptide" evidence="1">
    <location>
        <begin position="1"/>
        <end position="19"/>
    </location>
</feature>
<sequence length="226" mass="26121">MRFCAILSWLALCASFIYGAQKVLVEDFPTDKEPNEVLQDVAKTRQELLYDVAGVKIPKQKDYREGFYTLASIGIATTPSLGTSSVMGIEFGYDFIFDRRHSLRVFGFFDRTNYGAFADFEFNLSKPNTMQIYRGGISAEYRIYASKHIGFRVRLASFGSYNFSRTDSALSPTLTQERKKWLFPTFAFGPIFVYGKQHELFIGYDLLDYEKERGMSVNYLKYSYRF</sequence>
<proteinExistence type="predicted"/>
<dbReference type="EMBL" id="JRPR02000001">
    <property type="protein sequence ID" value="TLD97827.1"/>
    <property type="molecule type" value="Genomic_DNA"/>
</dbReference>
<dbReference type="STRING" id="1677920.LS71_05665"/>
<organism evidence="2 3">
    <name type="scientific">Helicobacter jaachi</name>
    <dbReference type="NCBI Taxonomy" id="1677920"/>
    <lineage>
        <taxon>Bacteria</taxon>
        <taxon>Pseudomonadati</taxon>
        <taxon>Campylobacterota</taxon>
        <taxon>Epsilonproteobacteria</taxon>
        <taxon>Campylobacterales</taxon>
        <taxon>Helicobacteraceae</taxon>
        <taxon>Helicobacter</taxon>
    </lineage>
</organism>
<evidence type="ECO:0000313" key="3">
    <source>
        <dbReference type="Proteomes" id="UP000029733"/>
    </source>
</evidence>
<keyword evidence="1" id="KW-0732">Signal</keyword>
<gene>
    <name evidence="2" type="ORF">LS71_003620</name>
</gene>
<accession>A0A4U8TGG2</accession>
<reference evidence="2 3" key="1">
    <citation type="journal article" date="2014" name="Genome Announc.">
        <title>Draft genome sequences of eight enterohepatic helicobacter species isolated from both laboratory and wild rodents.</title>
        <authorList>
            <person name="Sheh A."/>
            <person name="Shen Z."/>
            <person name="Fox J.G."/>
        </authorList>
    </citation>
    <scope>NUCLEOTIDE SEQUENCE [LARGE SCALE GENOMIC DNA]</scope>
    <source>
        <strain evidence="2 3">MIT 09-6949</strain>
    </source>
</reference>
<dbReference type="RefSeq" id="WP_034354895.1">
    <property type="nucleotide sequence ID" value="NZ_JRPR02000001.1"/>
</dbReference>
<evidence type="ECO:0008006" key="4">
    <source>
        <dbReference type="Google" id="ProtNLM"/>
    </source>
</evidence>
<dbReference type="AlphaFoldDB" id="A0A4U8TGG2"/>
<evidence type="ECO:0000256" key="1">
    <source>
        <dbReference type="SAM" id="SignalP"/>
    </source>
</evidence>
<dbReference type="Proteomes" id="UP000029733">
    <property type="component" value="Unassembled WGS sequence"/>
</dbReference>
<keyword evidence="3" id="KW-1185">Reference proteome</keyword>
<comment type="caution">
    <text evidence="2">The sequence shown here is derived from an EMBL/GenBank/DDBJ whole genome shotgun (WGS) entry which is preliminary data.</text>
</comment>
<dbReference type="OrthoDB" id="5328715at2"/>
<feature type="chain" id="PRO_5020938306" description="Outer membrane beta-barrel protein" evidence="1">
    <location>
        <begin position="20"/>
        <end position="226"/>
    </location>
</feature>
<protein>
    <recommendedName>
        <fullName evidence="4">Outer membrane beta-barrel protein</fullName>
    </recommendedName>
</protein>
<name>A0A4U8TGG2_9HELI</name>
<evidence type="ECO:0000313" key="2">
    <source>
        <dbReference type="EMBL" id="TLD97827.1"/>
    </source>
</evidence>